<dbReference type="Pfam" id="PF00725">
    <property type="entry name" value="3HCDH"/>
    <property type="match status" value="1"/>
</dbReference>
<dbReference type="SUPFAM" id="SSF52096">
    <property type="entry name" value="ClpP/crotonase"/>
    <property type="match status" value="1"/>
</dbReference>
<evidence type="ECO:0000256" key="2">
    <source>
        <dbReference type="ARBA" id="ARBA00009463"/>
    </source>
</evidence>
<evidence type="ECO:0000256" key="8">
    <source>
        <dbReference type="ARBA" id="ARBA00049556"/>
    </source>
</evidence>
<feature type="signal peptide" evidence="9">
    <location>
        <begin position="1"/>
        <end position="27"/>
    </location>
</feature>
<protein>
    <submittedName>
        <fullName evidence="12">Enoyl-CoA hydratase/isomerase family protein</fullName>
    </submittedName>
</protein>
<keyword evidence="4" id="KW-0442">Lipid degradation</keyword>
<proteinExistence type="inferred from homology"/>
<accession>A0A8J6TIU9</accession>
<dbReference type="Pfam" id="PF00378">
    <property type="entry name" value="ECH_1"/>
    <property type="match status" value="1"/>
</dbReference>
<dbReference type="Pfam" id="PF02737">
    <property type="entry name" value="3HCDH_N"/>
    <property type="match status" value="1"/>
</dbReference>
<dbReference type="GO" id="GO:0006635">
    <property type="term" value="P:fatty acid beta-oxidation"/>
    <property type="evidence" value="ECO:0007669"/>
    <property type="project" value="UniProtKB-UniPathway"/>
</dbReference>
<keyword evidence="7" id="KW-0443">Lipid metabolism</keyword>
<comment type="catalytic activity">
    <reaction evidence="8">
        <text>a (3S)-3-hydroxyacyl-CoA + NAD(+) = a 3-oxoacyl-CoA + NADH + H(+)</text>
        <dbReference type="Rhea" id="RHEA:22432"/>
        <dbReference type="ChEBI" id="CHEBI:15378"/>
        <dbReference type="ChEBI" id="CHEBI:57318"/>
        <dbReference type="ChEBI" id="CHEBI:57540"/>
        <dbReference type="ChEBI" id="CHEBI:57945"/>
        <dbReference type="ChEBI" id="CHEBI:90726"/>
        <dbReference type="EC" id="1.1.1.35"/>
    </reaction>
</comment>
<evidence type="ECO:0000259" key="11">
    <source>
        <dbReference type="Pfam" id="PF02737"/>
    </source>
</evidence>
<evidence type="ECO:0000313" key="13">
    <source>
        <dbReference type="Proteomes" id="UP000614469"/>
    </source>
</evidence>
<name>A0A8J6TIU9_9CHLR</name>
<feature type="chain" id="PRO_5035210713" evidence="9">
    <location>
        <begin position="28"/>
        <end position="803"/>
    </location>
</feature>
<comment type="pathway">
    <text evidence="1">Lipid metabolism; fatty acid beta-oxidation.</text>
</comment>
<evidence type="ECO:0000256" key="1">
    <source>
        <dbReference type="ARBA" id="ARBA00005005"/>
    </source>
</evidence>
<dbReference type="InterPro" id="IPR006108">
    <property type="entry name" value="3HC_DH_C"/>
</dbReference>
<sequence>MKYQVNKAVVVGAGTMGAALAAHLANAGIPTTLLDIVPFKLTEKEEKKGLTLKDKDVRNRIVDDGLQAAKKSRPASFFSSDQQMLVKTGNLEDDFEVIAEADLVIEAIIENLEIKQDLMKRIDEIRKDSAIIATNTSGIPVKDIAKGLSESFKGHFLGMHFFNPPRYLKLLEVIPTADTLPEVIEFISRFGEYRLGKGIVLCKDTPNFIGNRFGFGTGAFALDFILKNGYTIEEVDLVTGPIVGRPKTGTFRLIDLVGIDVWDHVGRNLAPLIQHDKYALPFLEAEAPNKLIAEMVKRNWLGNKTRGGFYNVKKDADGKKTFLHLDFETMEYVEPSKPRFDSVGVAKKAESLKESIQTMLDGEDKAAKLIQALTYQGSQYASVLIPEVADTPKPIDDAMRWGFGHKAGPFEIWDMLGVQAIVEQMTAAGFAPADWVLSMLKSGHESFYQYKDGDIVGVYDVSKEDYVRIARSPDLLLLKEQNLIKKNAGASLYDLGDGVAGVEFHTKMNAIDADIVEIMTEALDRTENEFDGLVVGNEADHFSAGANLFMVVMAAQQGMWDQLEEMVRGLQDMNMRMRYSPKPVVIAPAGMALGGGCEITMHGSRVVASGETYIGLVELGAGVIPAGGGTKEIMRRVVNPAMRIPDMNLYAPFQKAFLQIGQAKVATSAREAQQMGILSATDRIVMSRDHLLAEAKKEVLHMVNTGYAPPAPEMIYAAGRDMRGALEVGAYMFKEGKFITEYEEKIAQKLSYVLSGGGLSKAAWVSEQYILDLEREAFLSLCGEEKTQERMWALLNTGKPLRN</sequence>
<dbReference type="InterPro" id="IPR029045">
    <property type="entry name" value="ClpP/crotonase-like_dom_sf"/>
</dbReference>
<dbReference type="GO" id="GO:0003857">
    <property type="term" value="F:(3S)-3-hydroxyacyl-CoA dehydrogenase (NAD+) activity"/>
    <property type="evidence" value="ECO:0007669"/>
    <property type="project" value="UniProtKB-EC"/>
</dbReference>
<dbReference type="PANTHER" id="PTHR48075:SF7">
    <property type="entry name" value="3-HYDROXYACYL-COA DEHYDROGENASE-RELATED"/>
    <property type="match status" value="1"/>
</dbReference>
<dbReference type="InterPro" id="IPR001753">
    <property type="entry name" value="Enoyl-CoA_hydra/iso"/>
</dbReference>
<dbReference type="EMBL" id="JACNJN010000076">
    <property type="protein sequence ID" value="MBC8334677.1"/>
    <property type="molecule type" value="Genomic_DNA"/>
</dbReference>
<dbReference type="Gene3D" id="3.40.50.720">
    <property type="entry name" value="NAD(P)-binding Rossmann-like Domain"/>
    <property type="match status" value="1"/>
</dbReference>
<evidence type="ECO:0000256" key="7">
    <source>
        <dbReference type="ARBA" id="ARBA00023098"/>
    </source>
</evidence>
<dbReference type="SUPFAM" id="SSF48179">
    <property type="entry name" value="6-phosphogluconate dehydrogenase C-terminal domain-like"/>
    <property type="match status" value="2"/>
</dbReference>
<evidence type="ECO:0000256" key="3">
    <source>
        <dbReference type="ARBA" id="ARBA00022832"/>
    </source>
</evidence>
<keyword evidence="6" id="KW-0520">NAD</keyword>
<keyword evidence="9" id="KW-0732">Signal</keyword>
<dbReference type="Gene3D" id="1.10.1040.50">
    <property type="match status" value="1"/>
</dbReference>
<dbReference type="CDD" id="cd06558">
    <property type="entry name" value="crotonase-like"/>
    <property type="match status" value="1"/>
</dbReference>
<dbReference type="PANTHER" id="PTHR48075">
    <property type="entry name" value="3-HYDROXYACYL-COA DEHYDROGENASE FAMILY PROTEIN"/>
    <property type="match status" value="1"/>
</dbReference>
<comment type="caution">
    <text evidence="12">The sequence shown here is derived from an EMBL/GenBank/DDBJ whole genome shotgun (WGS) entry which is preliminary data.</text>
</comment>
<dbReference type="SUPFAM" id="SSF51735">
    <property type="entry name" value="NAD(P)-binding Rossmann-fold domains"/>
    <property type="match status" value="1"/>
</dbReference>
<dbReference type="InterPro" id="IPR006176">
    <property type="entry name" value="3-OHacyl-CoA_DH_NAD-bd"/>
</dbReference>
<reference evidence="12 13" key="1">
    <citation type="submission" date="2020-08" db="EMBL/GenBank/DDBJ databases">
        <title>Bridging the membrane lipid divide: bacteria of the FCB group superphylum have the potential to synthesize archaeal ether lipids.</title>
        <authorList>
            <person name="Villanueva L."/>
            <person name="Von Meijenfeldt F.A.B."/>
            <person name="Westbye A.B."/>
            <person name="Yadav S."/>
            <person name="Hopmans E.C."/>
            <person name="Dutilh B.E."/>
            <person name="Sinninghe Damste J.S."/>
        </authorList>
    </citation>
    <scope>NUCLEOTIDE SEQUENCE [LARGE SCALE GENOMIC DNA]</scope>
    <source>
        <strain evidence="12">NIOZ-UU36</strain>
    </source>
</reference>
<evidence type="ECO:0000259" key="10">
    <source>
        <dbReference type="Pfam" id="PF00725"/>
    </source>
</evidence>
<dbReference type="UniPathway" id="UPA00659"/>
<evidence type="ECO:0000256" key="6">
    <source>
        <dbReference type="ARBA" id="ARBA00023027"/>
    </source>
</evidence>
<feature type="domain" description="3-hydroxyacyl-CoA dehydrogenase C-terminal" evidence="10">
    <location>
        <begin position="208"/>
        <end position="311"/>
    </location>
</feature>
<gene>
    <name evidence="12" type="ORF">H8E29_05390</name>
</gene>
<keyword evidence="5" id="KW-0560">Oxidoreductase</keyword>
<evidence type="ECO:0000313" key="12">
    <source>
        <dbReference type="EMBL" id="MBC8334677.1"/>
    </source>
</evidence>
<evidence type="ECO:0000256" key="9">
    <source>
        <dbReference type="SAM" id="SignalP"/>
    </source>
</evidence>
<dbReference type="Gene3D" id="3.90.226.10">
    <property type="entry name" value="2-enoyl-CoA Hydratase, Chain A, domain 1"/>
    <property type="match status" value="1"/>
</dbReference>
<feature type="domain" description="3-hydroxyacyl-CoA dehydrogenase NAD binding" evidence="11">
    <location>
        <begin position="8"/>
        <end position="205"/>
    </location>
</feature>
<keyword evidence="3" id="KW-0276">Fatty acid metabolism</keyword>
<evidence type="ECO:0000256" key="4">
    <source>
        <dbReference type="ARBA" id="ARBA00022963"/>
    </source>
</evidence>
<dbReference type="Proteomes" id="UP000614469">
    <property type="component" value="Unassembled WGS sequence"/>
</dbReference>
<evidence type="ECO:0000256" key="5">
    <source>
        <dbReference type="ARBA" id="ARBA00023002"/>
    </source>
</evidence>
<comment type="similarity">
    <text evidence="2">Belongs to the 3-hydroxyacyl-CoA dehydrogenase family.</text>
</comment>
<dbReference type="InterPro" id="IPR008927">
    <property type="entry name" value="6-PGluconate_DH-like_C_sf"/>
</dbReference>
<dbReference type="GO" id="GO:0070403">
    <property type="term" value="F:NAD+ binding"/>
    <property type="evidence" value="ECO:0007669"/>
    <property type="project" value="InterPro"/>
</dbReference>
<dbReference type="InterPro" id="IPR036291">
    <property type="entry name" value="NAD(P)-bd_dom_sf"/>
</dbReference>
<organism evidence="12 13">
    <name type="scientific">Candidatus Desulfolinea nitratireducens</name>
    <dbReference type="NCBI Taxonomy" id="2841698"/>
    <lineage>
        <taxon>Bacteria</taxon>
        <taxon>Bacillati</taxon>
        <taxon>Chloroflexota</taxon>
        <taxon>Anaerolineae</taxon>
        <taxon>Anaerolineales</taxon>
        <taxon>Anaerolineales incertae sedis</taxon>
        <taxon>Candidatus Desulfolinea</taxon>
    </lineage>
</organism>
<dbReference type="AlphaFoldDB" id="A0A8J6TIU9"/>